<reference evidence="2 3" key="1">
    <citation type="journal article" date="2024" name="G3 (Bethesda)">
        <title>Genome assembly of Hibiscus sabdariffa L. provides insights into metabolisms of medicinal natural products.</title>
        <authorList>
            <person name="Kim T."/>
        </authorList>
    </citation>
    <scope>NUCLEOTIDE SEQUENCE [LARGE SCALE GENOMIC DNA]</scope>
    <source>
        <strain evidence="2">TK-2024</strain>
        <tissue evidence="2">Old leaves</tissue>
    </source>
</reference>
<dbReference type="Proteomes" id="UP001396334">
    <property type="component" value="Unassembled WGS sequence"/>
</dbReference>
<accession>A0ABR2U4B1</accession>
<proteinExistence type="predicted"/>
<name>A0ABR2U4B1_9ROSI</name>
<keyword evidence="3" id="KW-1185">Reference proteome</keyword>
<evidence type="ECO:0000313" key="2">
    <source>
        <dbReference type="EMBL" id="KAK9044346.1"/>
    </source>
</evidence>
<dbReference type="EMBL" id="JBBPBN010000003">
    <property type="protein sequence ID" value="KAK9044346.1"/>
    <property type="molecule type" value="Genomic_DNA"/>
</dbReference>
<evidence type="ECO:0000256" key="1">
    <source>
        <dbReference type="SAM" id="MobiDB-lite"/>
    </source>
</evidence>
<organism evidence="2 3">
    <name type="scientific">Hibiscus sabdariffa</name>
    <name type="common">roselle</name>
    <dbReference type="NCBI Taxonomy" id="183260"/>
    <lineage>
        <taxon>Eukaryota</taxon>
        <taxon>Viridiplantae</taxon>
        <taxon>Streptophyta</taxon>
        <taxon>Embryophyta</taxon>
        <taxon>Tracheophyta</taxon>
        <taxon>Spermatophyta</taxon>
        <taxon>Magnoliopsida</taxon>
        <taxon>eudicotyledons</taxon>
        <taxon>Gunneridae</taxon>
        <taxon>Pentapetalae</taxon>
        <taxon>rosids</taxon>
        <taxon>malvids</taxon>
        <taxon>Malvales</taxon>
        <taxon>Malvaceae</taxon>
        <taxon>Malvoideae</taxon>
        <taxon>Hibiscus</taxon>
    </lineage>
</organism>
<sequence>MEKKLIVSSNRLPQPAPVVGRRLPAQPSVADHPLKLLQPPNRTRSKRKKENDQLFSSVSNNQEHVCSSRHCCGQRVIVQEKNKDRIVENLVTIQASTYQNLDIILHKIFDKTILTVCKESFCKVS</sequence>
<protein>
    <submittedName>
        <fullName evidence="2">Uncharacterized protein</fullName>
    </submittedName>
</protein>
<gene>
    <name evidence="2" type="ORF">V6N11_072654</name>
</gene>
<comment type="caution">
    <text evidence="2">The sequence shown here is derived from an EMBL/GenBank/DDBJ whole genome shotgun (WGS) entry which is preliminary data.</text>
</comment>
<evidence type="ECO:0000313" key="3">
    <source>
        <dbReference type="Proteomes" id="UP001396334"/>
    </source>
</evidence>
<feature type="region of interest" description="Disordered" evidence="1">
    <location>
        <begin position="1"/>
        <end position="51"/>
    </location>
</feature>